<sequence>MAERPEIVEELLDWFCRQPAAVSLSAAVVAALAAPADGVDRISALPDDILRNIVSRLPVRDAARIDALASRWRGLWRSAPIVLHAADLLASSSDEHVRAAAASIGRVLADHHGPFRGVYITSFPLAPLENELVEWSRLLATKGVQDLAVHDKSGRTNWGPRVPMDILRSTSLRRLFVGCRSFPFSGPDCQLDTDIAFPHLQELLTFASYISDKNLARVLARSPKLETLALRINLCNQSLQCMILWWFTAEELTVVDAPCLKRLILWKTGNSFGLGDGLPLTVKIDNAPELRVLGYLDPRHHKLQIGNIVIKAETKASPSSTVPSVKILALKVDFSVLMEVNMLCSFLGCFPNIDTLHIQSNVAGEATDWHPAKFWGEVGPIECVKSHVKKIVINEFQGQQSELDFLKFIVKCSPKLQTLQLVLTRGKNVSAEELNEMNCQLVGALGTCTWAAEDCKVELLPGYGAENAGRFRKASDLSLKNPFI</sequence>
<proteinExistence type="predicted"/>
<dbReference type="PANTHER" id="PTHR32141">
    <property type="match status" value="1"/>
</dbReference>
<name>A0A5J9VEL4_9POAL</name>
<reference evidence="2 3" key="1">
    <citation type="journal article" date="2019" name="Sci. Rep.">
        <title>A high-quality genome of Eragrostis curvula grass provides insights into Poaceae evolution and supports new strategies to enhance forage quality.</title>
        <authorList>
            <person name="Carballo J."/>
            <person name="Santos B.A.C.M."/>
            <person name="Zappacosta D."/>
            <person name="Garbus I."/>
            <person name="Selva J.P."/>
            <person name="Gallo C.A."/>
            <person name="Diaz A."/>
            <person name="Albertini E."/>
            <person name="Caccamo M."/>
            <person name="Echenique V."/>
        </authorList>
    </citation>
    <scope>NUCLEOTIDE SEQUENCE [LARGE SCALE GENOMIC DNA]</scope>
    <source>
        <strain evidence="3">cv. Victoria</strain>
        <tissue evidence="2">Leaf</tissue>
    </source>
</reference>
<dbReference type="InterPro" id="IPR001810">
    <property type="entry name" value="F-box_dom"/>
</dbReference>
<dbReference type="InterPro" id="IPR006566">
    <property type="entry name" value="FBD"/>
</dbReference>
<dbReference type="Proteomes" id="UP000324897">
    <property type="component" value="Unassembled WGS sequence"/>
</dbReference>
<accession>A0A5J9VEL4</accession>
<comment type="caution">
    <text evidence="2">The sequence shown here is derived from an EMBL/GenBank/DDBJ whole genome shotgun (WGS) entry which is preliminary data.</text>
</comment>
<gene>
    <name evidence="2" type="ORF">EJB05_16227</name>
</gene>
<dbReference type="EMBL" id="RWGY01000009">
    <property type="protein sequence ID" value="TVU34395.1"/>
    <property type="molecule type" value="Genomic_DNA"/>
</dbReference>
<evidence type="ECO:0000313" key="2">
    <source>
        <dbReference type="EMBL" id="TVU34395.1"/>
    </source>
</evidence>
<evidence type="ECO:0000259" key="1">
    <source>
        <dbReference type="PROSITE" id="PS50181"/>
    </source>
</evidence>
<dbReference type="Gramene" id="TVU34395">
    <property type="protein sequence ID" value="TVU34395"/>
    <property type="gene ID" value="EJB05_16227"/>
</dbReference>
<keyword evidence="3" id="KW-1185">Reference proteome</keyword>
<dbReference type="Pfam" id="PF24758">
    <property type="entry name" value="LRR_At5g56370"/>
    <property type="match status" value="1"/>
</dbReference>
<dbReference type="InterPro" id="IPR036047">
    <property type="entry name" value="F-box-like_dom_sf"/>
</dbReference>
<dbReference type="Pfam" id="PF08387">
    <property type="entry name" value="FBD"/>
    <property type="match status" value="1"/>
</dbReference>
<organism evidence="2 3">
    <name type="scientific">Eragrostis curvula</name>
    <name type="common">weeping love grass</name>
    <dbReference type="NCBI Taxonomy" id="38414"/>
    <lineage>
        <taxon>Eukaryota</taxon>
        <taxon>Viridiplantae</taxon>
        <taxon>Streptophyta</taxon>
        <taxon>Embryophyta</taxon>
        <taxon>Tracheophyta</taxon>
        <taxon>Spermatophyta</taxon>
        <taxon>Magnoliopsida</taxon>
        <taxon>Liliopsida</taxon>
        <taxon>Poales</taxon>
        <taxon>Poaceae</taxon>
        <taxon>PACMAD clade</taxon>
        <taxon>Chloridoideae</taxon>
        <taxon>Eragrostideae</taxon>
        <taxon>Eragrostidinae</taxon>
        <taxon>Eragrostis</taxon>
    </lineage>
</organism>
<dbReference type="InterPro" id="IPR055302">
    <property type="entry name" value="F-box_dom-containing"/>
</dbReference>
<dbReference type="OrthoDB" id="629734at2759"/>
<dbReference type="PANTHER" id="PTHR32141:SF153">
    <property type="entry name" value="OS06G0685200 PROTEIN"/>
    <property type="match status" value="1"/>
</dbReference>
<dbReference type="InterPro" id="IPR055411">
    <property type="entry name" value="LRR_FXL15/At3g58940/PEG3-like"/>
</dbReference>
<dbReference type="Pfam" id="PF00646">
    <property type="entry name" value="F-box"/>
    <property type="match status" value="1"/>
</dbReference>
<feature type="non-terminal residue" evidence="2">
    <location>
        <position position="1"/>
    </location>
</feature>
<protein>
    <recommendedName>
        <fullName evidence="1">F-box domain-containing protein</fullName>
    </recommendedName>
</protein>
<dbReference type="SUPFAM" id="SSF81383">
    <property type="entry name" value="F-box domain"/>
    <property type="match status" value="1"/>
</dbReference>
<feature type="domain" description="F-box" evidence="1">
    <location>
        <begin position="39"/>
        <end position="75"/>
    </location>
</feature>
<evidence type="ECO:0000313" key="3">
    <source>
        <dbReference type="Proteomes" id="UP000324897"/>
    </source>
</evidence>
<dbReference type="PROSITE" id="PS50181">
    <property type="entry name" value="FBOX"/>
    <property type="match status" value="1"/>
</dbReference>
<dbReference type="AlphaFoldDB" id="A0A5J9VEL4"/>